<comment type="caution">
    <text evidence="4">The sequence shown here is derived from an EMBL/GenBank/DDBJ whole genome shotgun (WGS) entry which is preliminary data.</text>
</comment>
<evidence type="ECO:0000256" key="3">
    <source>
        <dbReference type="SAM" id="Phobius"/>
    </source>
</evidence>
<sequence length="485" mass="52006">MDKRLRVPGTSPAAGPPAPRRPLRWLRRVLATALAGGVVAGAVLTLLPGERRHGAAAPPAAGPRAQAPAAVTFGVPAALPRLTALIGEQERRVRVRPRDARAWAVLGSAYVERGRAAADAADYPRAERALRTSLEVRGSGNAEALDGMAALALARRDFPVAKRYAEQALKPAPGRWAAYGPLIDAYNGLGDYEAARKTLDKLMELRTDGAARPAVKARASAVYRDRGWREDAVAQLTDAAAAAGTPVEQAAYLTGLGQLAWERGDLPDALRHFEAAVRLDAGRRAALAGRGRALAALGRTQEALTSYRAAVAGRARAQDVLELGELYESLGRTDSAEAQYDRLRTLVREAVAGGVDEELLIGQFEADHGDAREAVERLRQEWRRQPGIEVADALGWALYRAGEDAEALTYASVATDKAKGGGVRSALYAFHRGVIEGELELTGPARRHLEEALRINPYFSPLWVPAARSALRELGDVPDEPLPER</sequence>
<dbReference type="Proteomes" id="UP000620224">
    <property type="component" value="Unassembled WGS sequence"/>
</dbReference>
<protein>
    <recommendedName>
        <fullName evidence="6">Secreted protein</fullName>
    </recommendedName>
</protein>
<keyword evidence="5" id="KW-1185">Reference proteome</keyword>
<feature type="region of interest" description="Disordered" evidence="2">
    <location>
        <begin position="1"/>
        <end position="20"/>
    </location>
</feature>
<dbReference type="PROSITE" id="PS50005">
    <property type="entry name" value="TPR"/>
    <property type="match status" value="1"/>
</dbReference>
<gene>
    <name evidence="4" type="ORF">GCM10010503_09270</name>
</gene>
<reference evidence="4" key="2">
    <citation type="submission" date="2020-09" db="EMBL/GenBank/DDBJ databases">
        <authorList>
            <person name="Sun Q."/>
            <person name="Ohkuma M."/>
        </authorList>
    </citation>
    <scope>NUCLEOTIDE SEQUENCE</scope>
    <source>
        <strain evidence="4">JCM 4490</strain>
    </source>
</reference>
<dbReference type="InterPro" id="IPR011990">
    <property type="entry name" value="TPR-like_helical_dom_sf"/>
</dbReference>
<dbReference type="EMBL" id="BMUE01000002">
    <property type="protein sequence ID" value="GGW35687.1"/>
    <property type="molecule type" value="Genomic_DNA"/>
</dbReference>
<keyword evidence="3" id="KW-0472">Membrane</keyword>
<dbReference type="SUPFAM" id="SSF48452">
    <property type="entry name" value="TPR-like"/>
    <property type="match status" value="2"/>
</dbReference>
<evidence type="ECO:0000256" key="1">
    <source>
        <dbReference type="PROSITE-ProRule" id="PRU00339"/>
    </source>
</evidence>
<feature type="transmembrane region" description="Helical" evidence="3">
    <location>
        <begin position="29"/>
        <end position="47"/>
    </location>
</feature>
<name>A0A918IWP3_9ACTN</name>
<dbReference type="Pfam" id="PF14559">
    <property type="entry name" value="TPR_19"/>
    <property type="match status" value="1"/>
</dbReference>
<keyword evidence="3" id="KW-0812">Transmembrane</keyword>
<dbReference type="RefSeq" id="WP_190013435.1">
    <property type="nucleotide sequence ID" value="NZ_BMUE01000002.1"/>
</dbReference>
<dbReference type="AlphaFoldDB" id="A0A918IWP3"/>
<dbReference type="PANTHER" id="PTHR12558:SF13">
    <property type="entry name" value="CELL DIVISION CYCLE PROTEIN 27 HOMOLOG"/>
    <property type="match status" value="1"/>
</dbReference>
<keyword evidence="3" id="KW-1133">Transmembrane helix</keyword>
<reference evidence="4" key="1">
    <citation type="journal article" date="2014" name="Int. J. Syst. Evol. Microbiol.">
        <title>Complete genome sequence of Corynebacterium casei LMG S-19264T (=DSM 44701T), isolated from a smear-ripened cheese.</title>
        <authorList>
            <consortium name="US DOE Joint Genome Institute (JGI-PGF)"/>
            <person name="Walter F."/>
            <person name="Albersmeier A."/>
            <person name="Kalinowski J."/>
            <person name="Ruckert C."/>
        </authorList>
    </citation>
    <scope>NUCLEOTIDE SEQUENCE</scope>
    <source>
        <strain evidence="4">JCM 4490</strain>
    </source>
</reference>
<dbReference type="Pfam" id="PF13432">
    <property type="entry name" value="TPR_16"/>
    <property type="match status" value="1"/>
</dbReference>
<dbReference type="SMART" id="SM00028">
    <property type="entry name" value="TPR"/>
    <property type="match status" value="6"/>
</dbReference>
<dbReference type="PANTHER" id="PTHR12558">
    <property type="entry name" value="CELL DIVISION CYCLE 16,23,27"/>
    <property type="match status" value="1"/>
</dbReference>
<dbReference type="InterPro" id="IPR019734">
    <property type="entry name" value="TPR_rpt"/>
</dbReference>
<dbReference type="Gene3D" id="1.25.40.10">
    <property type="entry name" value="Tetratricopeptide repeat domain"/>
    <property type="match status" value="3"/>
</dbReference>
<accession>A0A918IWP3</accession>
<feature type="repeat" description="TPR" evidence="1">
    <location>
        <begin position="250"/>
        <end position="283"/>
    </location>
</feature>
<organism evidence="4 5">
    <name type="scientific">Streptomyces lucensis JCM 4490</name>
    <dbReference type="NCBI Taxonomy" id="1306176"/>
    <lineage>
        <taxon>Bacteria</taxon>
        <taxon>Bacillati</taxon>
        <taxon>Actinomycetota</taxon>
        <taxon>Actinomycetes</taxon>
        <taxon>Kitasatosporales</taxon>
        <taxon>Streptomycetaceae</taxon>
        <taxon>Streptomyces</taxon>
    </lineage>
</organism>
<evidence type="ECO:0000313" key="4">
    <source>
        <dbReference type="EMBL" id="GGW35687.1"/>
    </source>
</evidence>
<evidence type="ECO:0008006" key="6">
    <source>
        <dbReference type="Google" id="ProtNLM"/>
    </source>
</evidence>
<keyword evidence="1" id="KW-0802">TPR repeat</keyword>
<evidence type="ECO:0000256" key="2">
    <source>
        <dbReference type="SAM" id="MobiDB-lite"/>
    </source>
</evidence>
<evidence type="ECO:0000313" key="5">
    <source>
        <dbReference type="Proteomes" id="UP000620224"/>
    </source>
</evidence>
<proteinExistence type="predicted"/>